<dbReference type="Proteomes" id="UP000054007">
    <property type="component" value="Unassembled WGS sequence"/>
</dbReference>
<keyword evidence="1" id="KW-0472">Membrane</keyword>
<keyword evidence="1" id="KW-1133">Transmembrane helix</keyword>
<dbReference type="EMBL" id="KN881499">
    <property type="protein sequence ID" value="KIY60581.1"/>
    <property type="molecule type" value="Genomic_DNA"/>
</dbReference>
<keyword evidence="3" id="KW-1185">Reference proteome</keyword>
<accession>A0A0D7ATE7</accession>
<gene>
    <name evidence="2" type="ORF">CYLTODRAFT_462037</name>
</gene>
<evidence type="ECO:0000313" key="2">
    <source>
        <dbReference type="EMBL" id="KIY60581.1"/>
    </source>
</evidence>
<dbReference type="OrthoDB" id="544685at2759"/>
<keyword evidence="1" id="KW-0812">Transmembrane</keyword>
<evidence type="ECO:0000256" key="1">
    <source>
        <dbReference type="SAM" id="Phobius"/>
    </source>
</evidence>
<dbReference type="AlphaFoldDB" id="A0A0D7ATE7"/>
<feature type="non-terminal residue" evidence="2">
    <location>
        <position position="111"/>
    </location>
</feature>
<proteinExistence type="predicted"/>
<feature type="transmembrane region" description="Helical" evidence="1">
    <location>
        <begin position="60"/>
        <end position="81"/>
    </location>
</feature>
<name>A0A0D7ATE7_9AGAR</name>
<sequence length="111" mass="12610">MDHRDLGRGLCHLSCGRPNPTTHHCFGRIVWWSYIERLQVQIKLAVAVSGWLKLVLDVSWSWIALAFFGCSVLLLAEKLALHPVAIRFHQKALADRLAENQLALRALDRLS</sequence>
<evidence type="ECO:0000313" key="3">
    <source>
        <dbReference type="Proteomes" id="UP000054007"/>
    </source>
</evidence>
<protein>
    <submittedName>
        <fullName evidence="2">Uncharacterized protein</fullName>
    </submittedName>
</protein>
<reference evidence="2 3" key="1">
    <citation type="journal article" date="2015" name="Fungal Genet. Biol.">
        <title>Evolution of novel wood decay mechanisms in Agaricales revealed by the genome sequences of Fistulina hepatica and Cylindrobasidium torrendii.</title>
        <authorList>
            <person name="Floudas D."/>
            <person name="Held B.W."/>
            <person name="Riley R."/>
            <person name="Nagy L.G."/>
            <person name="Koehler G."/>
            <person name="Ransdell A.S."/>
            <person name="Younus H."/>
            <person name="Chow J."/>
            <person name="Chiniquy J."/>
            <person name="Lipzen A."/>
            <person name="Tritt A."/>
            <person name="Sun H."/>
            <person name="Haridas S."/>
            <person name="LaButti K."/>
            <person name="Ohm R.A."/>
            <person name="Kues U."/>
            <person name="Blanchette R.A."/>
            <person name="Grigoriev I.V."/>
            <person name="Minto R.E."/>
            <person name="Hibbett D.S."/>
        </authorList>
    </citation>
    <scope>NUCLEOTIDE SEQUENCE [LARGE SCALE GENOMIC DNA]</scope>
    <source>
        <strain evidence="2 3">FP15055 ss-10</strain>
    </source>
</reference>
<organism evidence="2 3">
    <name type="scientific">Cylindrobasidium torrendii FP15055 ss-10</name>
    <dbReference type="NCBI Taxonomy" id="1314674"/>
    <lineage>
        <taxon>Eukaryota</taxon>
        <taxon>Fungi</taxon>
        <taxon>Dikarya</taxon>
        <taxon>Basidiomycota</taxon>
        <taxon>Agaricomycotina</taxon>
        <taxon>Agaricomycetes</taxon>
        <taxon>Agaricomycetidae</taxon>
        <taxon>Agaricales</taxon>
        <taxon>Marasmiineae</taxon>
        <taxon>Physalacriaceae</taxon>
        <taxon>Cylindrobasidium</taxon>
    </lineage>
</organism>